<evidence type="ECO:0000259" key="1">
    <source>
        <dbReference type="Pfam" id="PF04101"/>
    </source>
</evidence>
<organism evidence="2 3">
    <name type="scientific">Temperatibacter marinus</name>
    <dbReference type="NCBI Taxonomy" id="1456591"/>
    <lineage>
        <taxon>Bacteria</taxon>
        <taxon>Pseudomonadati</taxon>
        <taxon>Pseudomonadota</taxon>
        <taxon>Alphaproteobacteria</taxon>
        <taxon>Kordiimonadales</taxon>
        <taxon>Temperatibacteraceae</taxon>
        <taxon>Temperatibacter</taxon>
    </lineage>
</organism>
<dbReference type="KEGG" id="tmk:QGN29_02670"/>
<keyword evidence="3" id="KW-1185">Reference proteome</keyword>
<accession>A0AA52EEE8</accession>
<evidence type="ECO:0000313" key="3">
    <source>
        <dbReference type="Proteomes" id="UP001268683"/>
    </source>
</evidence>
<name>A0AA52EEE8_9PROT</name>
<protein>
    <submittedName>
        <fullName evidence="2">Glycosyltransferase</fullName>
    </submittedName>
</protein>
<reference evidence="2" key="1">
    <citation type="submission" date="2023-04" db="EMBL/GenBank/DDBJ databases">
        <title>Complete genome sequence of Temperatibacter marinus.</title>
        <authorList>
            <person name="Rong J.-C."/>
            <person name="Yi M.-L."/>
            <person name="Zhao Q."/>
        </authorList>
    </citation>
    <scope>NUCLEOTIDE SEQUENCE</scope>
    <source>
        <strain evidence="2">NBRC 110045</strain>
    </source>
</reference>
<dbReference type="EMBL" id="CP123872">
    <property type="protein sequence ID" value="WND03271.1"/>
    <property type="molecule type" value="Genomic_DNA"/>
</dbReference>
<feature type="domain" description="Glycosyl transferase family 28 C-terminal" evidence="1">
    <location>
        <begin position="1"/>
        <end position="107"/>
    </location>
</feature>
<dbReference type="RefSeq" id="WP_310799124.1">
    <property type="nucleotide sequence ID" value="NZ_CP123872.1"/>
</dbReference>
<dbReference type="Proteomes" id="UP001268683">
    <property type="component" value="Chromosome"/>
</dbReference>
<proteinExistence type="predicted"/>
<gene>
    <name evidence="2" type="ORF">QGN29_02670</name>
</gene>
<evidence type="ECO:0000313" key="2">
    <source>
        <dbReference type="EMBL" id="WND03271.1"/>
    </source>
</evidence>
<dbReference type="Pfam" id="PF04101">
    <property type="entry name" value="Glyco_tran_28_C"/>
    <property type="match status" value="1"/>
</dbReference>
<dbReference type="AlphaFoldDB" id="A0AA52EEE8"/>
<dbReference type="InterPro" id="IPR007235">
    <property type="entry name" value="Glyco_trans_28_C"/>
</dbReference>
<sequence>MIFATVGTQLPFDRMIQSLDKWLQNQEVKDCFAQISDSQYKPKHMKFAPFLSPSEFANLLANCKVIVSHAGMGTVLSALQIQKPIIIMPRLAAYGEHRNDHQLATTEGLSNREGIHIANSSAELHEYLDNYQDLTAGVEIYNGAAPSLISQVSDFIKSA</sequence>
<dbReference type="SUPFAM" id="SSF53756">
    <property type="entry name" value="UDP-Glycosyltransferase/glycogen phosphorylase"/>
    <property type="match status" value="1"/>
</dbReference>
<dbReference type="Gene3D" id="3.40.50.2000">
    <property type="entry name" value="Glycogen Phosphorylase B"/>
    <property type="match status" value="1"/>
</dbReference>
<dbReference type="GO" id="GO:0016758">
    <property type="term" value="F:hexosyltransferase activity"/>
    <property type="evidence" value="ECO:0007669"/>
    <property type="project" value="InterPro"/>
</dbReference>